<dbReference type="PANTHER" id="PTHR34384">
    <property type="entry name" value="L-2,3-DIAMINOPROPANOATE--CITRATE LIGASE"/>
    <property type="match status" value="1"/>
</dbReference>
<name>A0AAD4PWU7_9EURO</name>
<dbReference type="GO" id="GO:0016881">
    <property type="term" value="F:acid-amino acid ligase activity"/>
    <property type="evidence" value="ECO:0007669"/>
    <property type="project" value="UniProtKB-ARBA"/>
</dbReference>
<protein>
    <submittedName>
        <fullName evidence="3">IucC family-domain-containing protein</fullName>
    </submittedName>
</protein>
<comment type="caution">
    <text evidence="3">The sequence shown here is derived from an EMBL/GenBank/DDBJ whole genome shotgun (WGS) entry which is preliminary data.</text>
</comment>
<evidence type="ECO:0000259" key="2">
    <source>
        <dbReference type="Pfam" id="PF06276"/>
    </source>
</evidence>
<sequence length="512" mass="58204">MDKSAERKRAEHASLARVAACLINERFVTITFSDEYITLSHPDTNEKVLIHLPQPFLFEDILDASELPGHVTYKGDAVHDGAQLIRIIGKWTNIEYGILKRVCREFDNSVANMELAYGRQLSLTYDSPAIEWEQALIEAHGLHPWHKCRYPEVGHFLDAKLYFVTIPREGVTVVGDYDERIRRIAPIEQVDDDSIIFPVHELQLPRVKSEFPQAKVLDKTITGRSQSSVRTITIPGADCCVKMPLALKITSNVRTIKPWSITIGYRLQPVLHLVEQAAESFGGSLTVIREYGAASTSSLHLGCVLRQSLESIEAETGDKLIVCVALMEHLHLVWAPETLEEKLELLREFCHHLFRAIAPSVLLYGFALQAHAQNLLIRLHPETRAIHGFYIRDFTSYRVHRESFIEASSLDIDTTSFITTMDSRDKVYRYMHTVLHTHVASMVLALKVGDAGWRVARQELEKIIPENDELALEWLNSPCVEARATLAMQIYGVDKELTLVPVTNRFYYCQHK</sequence>
<feature type="domain" description="Aerobactin siderophore biosynthesis IucA/IucC N-terminal" evidence="1">
    <location>
        <begin position="189"/>
        <end position="327"/>
    </location>
</feature>
<dbReference type="EMBL" id="JAJTJA010000008">
    <property type="protein sequence ID" value="KAH8695485.1"/>
    <property type="molecule type" value="Genomic_DNA"/>
</dbReference>
<dbReference type="RefSeq" id="XP_046070627.1">
    <property type="nucleotide sequence ID" value="XM_046216588.1"/>
</dbReference>
<accession>A0AAD4PWU7</accession>
<dbReference type="Proteomes" id="UP001201262">
    <property type="component" value="Unassembled WGS sequence"/>
</dbReference>
<dbReference type="AlphaFoldDB" id="A0AAD4PWU7"/>
<dbReference type="PANTHER" id="PTHR34384:SF5">
    <property type="entry name" value="L-2,3-DIAMINOPROPANOATE--CITRATE LIGASE"/>
    <property type="match status" value="1"/>
</dbReference>
<feature type="domain" description="Aerobactin siderophore biosynthesis IucA/IucC-like C-terminal" evidence="2">
    <location>
        <begin position="346"/>
        <end position="480"/>
    </location>
</feature>
<proteinExistence type="predicted"/>
<keyword evidence="4" id="KW-1185">Reference proteome</keyword>
<dbReference type="GO" id="GO:0019290">
    <property type="term" value="P:siderophore biosynthetic process"/>
    <property type="evidence" value="ECO:0007669"/>
    <property type="project" value="InterPro"/>
</dbReference>
<dbReference type="InterPro" id="IPR007310">
    <property type="entry name" value="Aerobactin_biosyn_IucA/IucC_N"/>
</dbReference>
<dbReference type="InterPro" id="IPR037455">
    <property type="entry name" value="LucA/IucC-like"/>
</dbReference>
<dbReference type="Pfam" id="PF04183">
    <property type="entry name" value="IucA_IucC"/>
    <property type="match status" value="1"/>
</dbReference>
<reference evidence="3" key="1">
    <citation type="submission" date="2021-12" db="EMBL/GenBank/DDBJ databases">
        <title>Convergent genome expansion in fungi linked to evolution of root-endophyte symbiosis.</title>
        <authorList>
            <consortium name="DOE Joint Genome Institute"/>
            <person name="Ke Y.-H."/>
            <person name="Bonito G."/>
            <person name="Liao H.-L."/>
            <person name="Looney B."/>
            <person name="Rojas-Flechas A."/>
            <person name="Nash J."/>
            <person name="Hameed K."/>
            <person name="Schadt C."/>
            <person name="Martin F."/>
            <person name="Crous P.W."/>
            <person name="Miettinen O."/>
            <person name="Magnuson J.K."/>
            <person name="Labbe J."/>
            <person name="Jacobson D."/>
            <person name="Doktycz M.J."/>
            <person name="Veneault-Fourrey C."/>
            <person name="Kuo A."/>
            <person name="Mondo S."/>
            <person name="Calhoun S."/>
            <person name="Riley R."/>
            <person name="Ohm R."/>
            <person name="LaButti K."/>
            <person name="Andreopoulos B."/>
            <person name="Pangilinan J."/>
            <person name="Nolan M."/>
            <person name="Tritt A."/>
            <person name="Clum A."/>
            <person name="Lipzen A."/>
            <person name="Daum C."/>
            <person name="Barry K."/>
            <person name="Grigoriev I.V."/>
            <person name="Vilgalys R."/>
        </authorList>
    </citation>
    <scope>NUCLEOTIDE SEQUENCE</scope>
    <source>
        <strain evidence="3">PMI_201</strain>
    </source>
</reference>
<evidence type="ECO:0000313" key="3">
    <source>
        <dbReference type="EMBL" id="KAH8695485.1"/>
    </source>
</evidence>
<gene>
    <name evidence="3" type="ORF">BGW36DRAFT_382768</name>
</gene>
<dbReference type="GeneID" id="70246875"/>
<dbReference type="Gene3D" id="1.10.510.40">
    <property type="match status" value="1"/>
</dbReference>
<evidence type="ECO:0000313" key="4">
    <source>
        <dbReference type="Proteomes" id="UP001201262"/>
    </source>
</evidence>
<evidence type="ECO:0000259" key="1">
    <source>
        <dbReference type="Pfam" id="PF04183"/>
    </source>
</evidence>
<dbReference type="Pfam" id="PF06276">
    <property type="entry name" value="FhuF"/>
    <property type="match status" value="1"/>
</dbReference>
<organism evidence="3 4">
    <name type="scientific">Talaromyces proteolyticus</name>
    <dbReference type="NCBI Taxonomy" id="1131652"/>
    <lineage>
        <taxon>Eukaryota</taxon>
        <taxon>Fungi</taxon>
        <taxon>Dikarya</taxon>
        <taxon>Ascomycota</taxon>
        <taxon>Pezizomycotina</taxon>
        <taxon>Eurotiomycetes</taxon>
        <taxon>Eurotiomycetidae</taxon>
        <taxon>Eurotiales</taxon>
        <taxon>Trichocomaceae</taxon>
        <taxon>Talaromyces</taxon>
        <taxon>Talaromyces sect. Bacilispori</taxon>
    </lineage>
</organism>
<dbReference type="InterPro" id="IPR022770">
    <property type="entry name" value="IucA/IucC-like_C"/>
</dbReference>